<organism evidence="1 2">
    <name type="scientific">Chitinophaga pollutisoli</name>
    <dbReference type="NCBI Taxonomy" id="3133966"/>
    <lineage>
        <taxon>Bacteria</taxon>
        <taxon>Pseudomonadati</taxon>
        <taxon>Bacteroidota</taxon>
        <taxon>Chitinophagia</taxon>
        <taxon>Chitinophagales</taxon>
        <taxon>Chitinophagaceae</taxon>
        <taxon>Chitinophaga</taxon>
    </lineage>
</organism>
<evidence type="ECO:0000313" key="1">
    <source>
        <dbReference type="EMBL" id="WZN42715.1"/>
    </source>
</evidence>
<gene>
    <name evidence="1" type="ORF">WJU16_06660</name>
</gene>
<evidence type="ECO:0000313" key="2">
    <source>
        <dbReference type="Proteomes" id="UP001485459"/>
    </source>
</evidence>
<dbReference type="Proteomes" id="UP001485459">
    <property type="component" value="Chromosome"/>
</dbReference>
<name>A0ABZ2YT29_9BACT</name>
<sequence>MATLETPFEFTGKIGNLTAYKMKGTGKTVIRKAAGHSRKRLKTAPEFIRTRENNSEFKACTRLTAGIRKAIFPLVHMGDTQFTGALNRLSKQIQLLDTEHERGQRTVQLSRHRHMLRGFSINLPQPFDGFLRHPLHIHTNRDESAAVITIPAIIPGVNLILPPKGAFYRFVACLGVVRDAAVSDAARNLAGFMTQTHATPWEHPASPAPEISIPLQISGSIPDSDSFLLGIGVEMGQPDRFGEILPVKYSGAAKVVEVF</sequence>
<reference evidence="2" key="1">
    <citation type="submission" date="2024-03" db="EMBL/GenBank/DDBJ databases">
        <title>Chitinophaga horti sp. nov., isolated from garden soil.</title>
        <authorList>
            <person name="Lee D.S."/>
            <person name="Han D.M."/>
            <person name="Baek J.H."/>
            <person name="Choi D.G."/>
            <person name="Jeon J.H."/>
            <person name="Jeon C.O."/>
        </authorList>
    </citation>
    <scope>NUCLEOTIDE SEQUENCE [LARGE SCALE GENOMIC DNA]</scope>
    <source>
        <strain evidence="2">GPA1</strain>
    </source>
</reference>
<keyword evidence="2" id="KW-1185">Reference proteome</keyword>
<accession>A0ABZ2YT29</accession>
<dbReference type="RefSeq" id="WP_341837549.1">
    <property type="nucleotide sequence ID" value="NZ_CP149822.1"/>
</dbReference>
<dbReference type="EMBL" id="CP149822">
    <property type="protein sequence ID" value="WZN42715.1"/>
    <property type="molecule type" value="Genomic_DNA"/>
</dbReference>
<protein>
    <submittedName>
        <fullName evidence="1">Uncharacterized protein</fullName>
    </submittedName>
</protein>
<proteinExistence type="predicted"/>